<accession>A0A2W5BPC4</accession>
<feature type="region of interest" description="Disordered" evidence="1">
    <location>
        <begin position="173"/>
        <end position="220"/>
    </location>
</feature>
<dbReference type="InterPro" id="IPR011330">
    <property type="entry name" value="Glyco_hydro/deAcase_b/a-brl"/>
</dbReference>
<organism evidence="2 3">
    <name type="scientific">Micavibrio aeruginosavorus</name>
    <dbReference type="NCBI Taxonomy" id="349221"/>
    <lineage>
        <taxon>Bacteria</taxon>
        <taxon>Pseudomonadati</taxon>
        <taxon>Bdellovibrionota</taxon>
        <taxon>Bdellovibrionia</taxon>
        <taxon>Bdellovibrionales</taxon>
        <taxon>Pseudobdellovibrionaceae</taxon>
        <taxon>Micavibrio</taxon>
    </lineage>
</organism>
<dbReference type="SUPFAM" id="SSF88713">
    <property type="entry name" value="Glycoside hydrolase/deacetylase"/>
    <property type="match status" value="1"/>
</dbReference>
<dbReference type="PANTHER" id="PTHR30105">
    <property type="entry name" value="UNCHARACTERIZED YIBQ-RELATED"/>
    <property type="match status" value="1"/>
</dbReference>
<evidence type="ECO:0000313" key="2">
    <source>
        <dbReference type="EMBL" id="PZO85081.1"/>
    </source>
</evidence>
<evidence type="ECO:0000256" key="1">
    <source>
        <dbReference type="SAM" id="MobiDB-lite"/>
    </source>
</evidence>
<protein>
    <recommendedName>
        <fullName evidence="4">Divergent polysaccharide deacetylase family protein</fullName>
    </recommendedName>
</protein>
<sequence length="220" mass="23628">MEAMNGSANIGPGGLVSGMDHAAFENAFGLMTDSFEGYEGINNHMGSRLTQDKDAMARLMQILKKRGLYFVDSKTIDTSVAARQAAAAGIPYAERDVFLDHQDTEAFVAAALVKTEAVAKRRGYAVAIGHPKDHTINALKRWIPTLKAKGIELVPVKAVLTVPQANAATPPSSAEVIAVQPETQKTEDAEEAVPEKFRPDLSLPTPQIWLPEQPAQSPAP</sequence>
<dbReference type="CDD" id="cd10936">
    <property type="entry name" value="CE4_DAC2"/>
    <property type="match status" value="1"/>
</dbReference>
<evidence type="ECO:0008006" key="4">
    <source>
        <dbReference type="Google" id="ProtNLM"/>
    </source>
</evidence>
<dbReference type="Gene3D" id="3.20.20.370">
    <property type="entry name" value="Glycoside hydrolase/deacetylase"/>
    <property type="match status" value="1"/>
</dbReference>
<reference evidence="2 3" key="1">
    <citation type="submission" date="2017-08" db="EMBL/GenBank/DDBJ databases">
        <title>Infants hospitalized years apart are colonized by the same room-sourced microbial strains.</title>
        <authorList>
            <person name="Brooks B."/>
            <person name="Olm M.R."/>
            <person name="Firek B.A."/>
            <person name="Baker R."/>
            <person name="Thomas B.C."/>
            <person name="Morowitz M.J."/>
            <person name="Banfield J.F."/>
        </authorList>
    </citation>
    <scope>NUCLEOTIDE SEQUENCE [LARGE SCALE GENOMIC DNA]</scope>
    <source>
        <strain evidence="2">S2_018_000_R2_104</strain>
    </source>
</reference>
<dbReference type="GO" id="GO:0005975">
    <property type="term" value="P:carbohydrate metabolic process"/>
    <property type="evidence" value="ECO:0007669"/>
    <property type="project" value="InterPro"/>
</dbReference>
<dbReference type="AlphaFoldDB" id="A0A2W5BPC4"/>
<gene>
    <name evidence="2" type="ORF">DI626_07740</name>
</gene>
<name>A0A2W5BPC4_9BACT</name>
<evidence type="ECO:0000313" key="3">
    <source>
        <dbReference type="Proteomes" id="UP000249557"/>
    </source>
</evidence>
<dbReference type="EMBL" id="QFNK01000156">
    <property type="protein sequence ID" value="PZO85081.1"/>
    <property type="molecule type" value="Genomic_DNA"/>
</dbReference>
<proteinExistence type="predicted"/>
<dbReference type="Proteomes" id="UP000249557">
    <property type="component" value="Unassembled WGS sequence"/>
</dbReference>
<dbReference type="Pfam" id="PF04748">
    <property type="entry name" value="Polysacc_deac_2"/>
    <property type="match status" value="1"/>
</dbReference>
<comment type="caution">
    <text evidence="2">The sequence shown here is derived from an EMBL/GenBank/DDBJ whole genome shotgun (WGS) entry which is preliminary data.</text>
</comment>
<dbReference type="InterPro" id="IPR006837">
    <property type="entry name" value="Divergent_DAC"/>
</dbReference>
<dbReference type="PANTHER" id="PTHR30105:SF2">
    <property type="entry name" value="DIVERGENT POLYSACCHARIDE DEACETYLASE SUPERFAMILY"/>
    <property type="match status" value="1"/>
</dbReference>